<protein>
    <submittedName>
        <fullName evidence="4">TetR/AcrR family transcriptional regulator</fullName>
    </submittedName>
</protein>
<feature type="domain" description="HTH tetR-type" evidence="3">
    <location>
        <begin position="8"/>
        <end position="68"/>
    </location>
</feature>
<dbReference type="GO" id="GO:0000976">
    <property type="term" value="F:transcription cis-regulatory region binding"/>
    <property type="evidence" value="ECO:0007669"/>
    <property type="project" value="TreeGrafter"/>
</dbReference>
<name>A0A929G0Q5_9PSEU</name>
<comment type="caution">
    <text evidence="4">The sequence shown here is derived from an EMBL/GenBank/DDBJ whole genome shotgun (WGS) entry which is preliminary data.</text>
</comment>
<dbReference type="InterPro" id="IPR001647">
    <property type="entry name" value="HTH_TetR"/>
</dbReference>
<evidence type="ECO:0000256" key="2">
    <source>
        <dbReference type="PROSITE-ProRule" id="PRU00335"/>
    </source>
</evidence>
<evidence type="ECO:0000259" key="3">
    <source>
        <dbReference type="PROSITE" id="PS50977"/>
    </source>
</evidence>
<dbReference type="PROSITE" id="PS50977">
    <property type="entry name" value="HTH_TETR_2"/>
    <property type="match status" value="1"/>
</dbReference>
<keyword evidence="1 2" id="KW-0238">DNA-binding</keyword>
<dbReference type="PANTHER" id="PTHR30055">
    <property type="entry name" value="HTH-TYPE TRANSCRIPTIONAL REGULATOR RUTR"/>
    <property type="match status" value="1"/>
</dbReference>
<evidence type="ECO:0000313" key="4">
    <source>
        <dbReference type="EMBL" id="MBE9373868.1"/>
    </source>
</evidence>
<dbReference type="PRINTS" id="PR00455">
    <property type="entry name" value="HTHTETR"/>
</dbReference>
<keyword evidence="5" id="KW-1185">Reference proteome</keyword>
<dbReference type="EMBL" id="JADEYC010000008">
    <property type="protein sequence ID" value="MBE9373868.1"/>
    <property type="molecule type" value="Genomic_DNA"/>
</dbReference>
<dbReference type="SUPFAM" id="SSF46689">
    <property type="entry name" value="Homeodomain-like"/>
    <property type="match status" value="1"/>
</dbReference>
<feature type="DNA-binding region" description="H-T-H motif" evidence="2">
    <location>
        <begin position="31"/>
        <end position="50"/>
    </location>
</feature>
<dbReference type="AlphaFoldDB" id="A0A929G0Q5"/>
<accession>A0A929G0Q5</accession>
<proteinExistence type="predicted"/>
<reference evidence="4" key="1">
    <citation type="submission" date="2020-10" db="EMBL/GenBank/DDBJ databases">
        <title>Diversity and distribution of actinomycetes associated with coral in the coast of Hainan.</title>
        <authorList>
            <person name="Li F."/>
        </authorList>
    </citation>
    <scope>NUCLEOTIDE SEQUENCE</scope>
    <source>
        <strain evidence="4">HNM0983</strain>
    </source>
</reference>
<sequence length="194" mass="20715">MPHEHPRGGLRPALVRAARDLIAERGLDAFSVAEIARRCGVSGGAPYRHFAGHRELLAAVALSVVTELHERVSAAAARHTDPADELAAAAGAYTDYVIRTRAGLHVIYNRELRAAEHPDLHTAGRGLMDEYLALSLAVSASAEQALLLMEQLLTQAHGYATFYLDGVLAMQGYRPDQVVAKSVSAARTIIAATG</sequence>
<dbReference type="PANTHER" id="PTHR30055:SF220">
    <property type="entry name" value="TETR-FAMILY REGULATORY PROTEIN"/>
    <property type="match status" value="1"/>
</dbReference>
<dbReference type="SUPFAM" id="SSF48498">
    <property type="entry name" value="Tetracyclin repressor-like, C-terminal domain"/>
    <property type="match status" value="1"/>
</dbReference>
<organism evidence="4 5">
    <name type="scientific">Saccharopolyspora montiporae</name>
    <dbReference type="NCBI Taxonomy" id="2781240"/>
    <lineage>
        <taxon>Bacteria</taxon>
        <taxon>Bacillati</taxon>
        <taxon>Actinomycetota</taxon>
        <taxon>Actinomycetes</taxon>
        <taxon>Pseudonocardiales</taxon>
        <taxon>Pseudonocardiaceae</taxon>
        <taxon>Saccharopolyspora</taxon>
    </lineage>
</organism>
<dbReference type="RefSeq" id="WP_193927331.1">
    <property type="nucleotide sequence ID" value="NZ_JADEYC010000008.1"/>
</dbReference>
<dbReference type="Pfam" id="PF00440">
    <property type="entry name" value="TetR_N"/>
    <property type="match status" value="1"/>
</dbReference>
<dbReference type="Gene3D" id="1.10.357.10">
    <property type="entry name" value="Tetracycline Repressor, domain 2"/>
    <property type="match status" value="1"/>
</dbReference>
<gene>
    <name evidence="4" type="ORF">IQ251_05330</name>
</gene>
<dbReference type="InterPro" id="IPR009057">
    <property type="entry name" value="Homeodomain-like_sf"/>
</dbReference>
<dbReference type="Proteomes" id="UP000598360">
    <property type="component" value="Unassembled WGS sequence"/>
</dbReference>
<evidence type="ECO:0000256" key="1">
    <source>
        <dbReference type="ARBA" id="ARBA00023125"/>
    </source>
</evidence>
<dbReference type="GO" id="GO:0003700">
    <property type="term" value="F:DNA-binding transcription factor activity"/>
    <property type="evidence" value="ECO:0007669"/>
    <property type="project" value="TreeGrafter"/>
</dbReference>
<dbReference type="InterPro" id="IPR036271">
    <property type="entry name" value="Tet_transcr_reg_TetR-rel_C_sf"/>
</dbReference>
<evidence type="ECO:0000313" key="5">
    <source>
        <dbReference type="Proteomes" id="UP000598360"/>
    </source>
</evidence>
<dbReference type="InterPro" id="IPR050109">
    <property type="entry name" value="HTH-type_TetR-like_transc_reg"/>
</dbReference>